<comment type="caution">
    <text evidence="2">The sequence shown here is derived from an EMBL/GenBank/DDBJ whole genome shotgun (WGS) entry which is preliminary data.</text>
</comment>
<name>A0A5N6PXG8_9ASTR</name>
<dbReference type="InterPro" id="IPR029480">
    <property type="entry name" value="Transpos_assoc"/>
</dbReference>
<dbReference type="OrthoDB" id="1227414at2759"/>
<evidence type="ECO:0000313" key="3">
    <source>
        <dbReference type="Proteomes" id="UP000326396"/>
    </source>
</evidence>
<keyword evidence="3" id="KW-1185">Reference proteome</keyword>
<gene>
    <name evidence="2" type="ORF">E3N88_04518</name>
</gene>
<accession>A0A5N6PXG8</accession>
<dbReference type="Proteomes" id="UP000326396">
    <property type="component" value="Linkage Group LG10"/>
</dbReference>
<dbReference type="Pfam" id="PF13963">
    <property type="entry name" value="Transpos_assoc"/>
    <property type="match status" value="1"/>
</dbReference>
<dbReference type="EMBL" id="SZYD01000002">
    <property type="protein sequence ID" value="KAD7117250.1"/>
    <property type="molecule type" value="Genomic_DNA"/>
</dbReference>
<proteinExistence type="predicted"/>
<protein>
    <recommendedName>
        <fullName evidence="1">Transposase-associated domain-containing protein</fullName>
    </recommendedName>
</protein>
<evidence type="ECO:0000313" key="2">
    <source>
        <dbReference type="EMBL" id="KAD7117250.1"/>
    </source>
</evidence>
<evidence type="ECO:0000259" key="1">
    <source>
        <dbReference type="Pfam" id="PF13963"/>
    </source>
</evidence>
<organism evidence="2 3">
    <name type="scientific">Mikania micrantha</name>
    <name type="common">bitter vine</name>
    <dbReference type="NCBI Taxonomy" id="192012"/>
    <lineage>
        <taxon>Eukaryota</taxon>
        <taxon>Viridiplantae</taxon>
        <taxon>Streptophyta</taxon>
        <taxon>Embryophyta</taxon>
        <taxon>Tracheophyta</taxon>
        <taxon>Spermatophyta</taxon>
        <taxon>Magnoliopsida</taxon>
        <taxon>eudicotyledons</taxon>
        <taxon>Gunneridae</taxon>
        <taxon>Pentapetalae</taxon>
        <taxon>asterids</taxon>
        <taxon>campanulids</taxon>
        <taxon>Asterales</taxon>
        <taxon>Asteraceae</taxon>
        <taxon>Asteroideae</taxon>
        <taxon>Heliantheae alliance</taxon>
        <taxon>Eupatorieae</taxon>
        <taxon>Mikania</taxon>
    </lineage>
</organism>
<dbReference type="AlphaFoldDB" id="A0A5N6PXG8"/>
<feature type="domain" description="Transposase-associated" evidence="1">
    <location>
        <begin position="5"/>
        <end position="93"/>
    </location>
</feature>
<reference evidence="2 3" key="1">
    <citation type="submission" date="2019-05" db="EMBL/GenBank/DDBJ databases">
        <title>Mikania micrantha, genome provides insights into the molecular mechanism of rapid growth.</title>
        <authorList>
            <person name="Liu B."/>
        </authorList>
    </citation>
    <scope>NUCLEOTIDE SEQUENCE [LARGE SCALE GENOMIC DNA]</scope>
    <source>
        <strain evidence="2">NLD-2019</strain>
        <tissue evidence="2">Leaf</tissue>
    </source>
</reference>
<sequence>MSSNREWMYTMRTTSNGLFNPIIQEHVTHFLDFAFANPNNVQSQTINGMEVFVIRCPCAKCQNRYHMTRDSVEDHLFTRGFMKNYLIWYKHGESLPTQDMGQCSKTANDLGDVGHHIDHVASQKNADNLCDFIGYDQMTRENIHQNHHPYYQQYQQDPNQVAQEFYIMLEQANKPLWVGSTKASNSLPTQGYCIGNQIAMFPIRQTISYFLYSKIVYPMVRICLETFMKPRRY</sequence>